<dbReference type="EMBL" id="KN819386">
    <property type="protein sequence ID" value="KIJ11123.1"/>
    <property type="molecule type" value="Genomic_DNA"/>
</dbReference>
<accession>A0A0C9TKE6</accession>
<keyword evidence="2" id="KW-1185">Reference proteome</keyword>
<gene>
    <name evidence="1" type="ORF">PAXINDRAFT_171919</name>
</gene>
<reference evidence="2" key="2">
    <citation type="submission" date="2015-01" db="EMBL/GenBank/DDBJ databases">
        <title>Evolutionary Origins and Diversification of the Mycorrhizal Mutualists.</title>
        <authorList>
            <consortium name="DOE Joint Genome Institute"/>
            <consortium name="Mycorrhizal Genomics Consortium"/>
            <person name="Kohler A."/>
            <person name="Kuo A."/>
            <person name="Nagy L.G."/>
            <person name="Floudas D."/>
            <person name="Copeland A."/>
            <person name="Barry K.W."/>
            <person name="Cichocki N."/>
            <person name="Veneault-Fourrey C."/>
            <person name="LaButti K."/>
            <person name="Lindquist E.A."/>
            <person name="Lipzen A."/>
            <person name="Lundell T."/>
            <person name="Morin E."/>
            <person name="Murat C."/>
            <person name="Riley R."/>
            <person name="Ohm R."/>
            <person name="Sun H."/>
            <person name="Tunlid A."/>
            <person name="Henrissat B."/>
            <person name="Grigoriev I.V."/>
            <person name="Hibbett D.S."/>
            <person name="Martin F."/>
        </authorList>
    </citation>
    <scope>NUCLEOTIDE SEQUENCE [LARGE SCALE GENOMIC DNA]</scope>
    <source>
        <strain evidence="2">ATCC 200175</strain>
    </source>
</reference>
<organism evidence="1 2">
    <name type="scientific">Paxillus involutus ATCC 200175</name>
    <dbReference type="NCBI Taxonomy" id="664439"/>
    <lineage>
        <taxon>Eukaryota</taxon>
        <taxon>Fungi</taxon>
        <taxon>Dikarya</taxon>
        <taxon>Basidiomycota</taxon>
        <taxon>Agaricomycotina</taxon>
        <taxon>Agaricomycetes</taxon>
        <taxon>Agaricomycetidae</taxon>
        <taxon>Boletales</taxon>
        <taxon>Paxilineae</taxon>
        <taxon>Paxillaceae</taxon>
        <taxon>Paxillus</taxon>
    </lineage>
</organism>
<evidence type="ECO:0000313" key="2">
    <source>
        <dbReference type="Proteomes" id="UP000053647"/>
    </source>
</evidence>
<dbReference type="AlphaFoldDB" id="A0A0C9TKE6"/>
<dbReference type="Proteomes" id="UP000053647">
    <property type="component" value="Unassembled WGS sequence"/>
</dbReference>
<sequence length="61" mass="6040">MPGLIPDAVEVGEVVVETGVEGAKVGVEVGTAVVKAALGSSETKNVKAPAVLDEERAPLVG</sequence>
<name>A0A0C9TKE6_PAXIN</name>
<dbReference type="HOGENOM" id="CLU_2923283_0_0_1"/>
<protein>
    <submittedName>
        <fullName evidence="1">Uncharacterized protein</fullName>
    </submittedName>
</protein>
<evidence type="ECO:0000313" key="1">
    <source>
        <dbReference type="EMBL" id="KIJ11123.1"/>
    </source>
</evidence>
<proteinExistence type="predicted"/>
<reference evidence="1 2" key="1">
    <citation type="submission" date="2014-06" db="EMBL/GenBank/DDBJ databases">
        <authorList>
            <consortium name="DOE Joint Genome Institute"/>
            <person name="Kuo A."/>
            <person name="Kohler A."/>
            <person name="Nagy L.G."/>
            <person name="Floudas D."/>
            <person name="Copeland A."/>
            <person name="Barry K.W."/>
            <person name="Cichocki N."/>
            <person name="Veneault-Fourrey C."/>
            <person name="LaButti K."/>
            <person name="Lindquist E.A."/>
            <person name="Lipzen A."/>
            <person name="Lundell T."/>
            <person name="Morin E."/>
            <person name="Murat C."/>
            <person name="Sun H."/>
            <person name="Tunlid A."/>
            <person name="Henrissat B."/>
            <person name="Grigoriev I.V."/>
            <person name="Hibbett D.S."/>
            <person name="Martin F."/>
            <person name="Nordberg H.P."/>
            <person name="Cantor M.N."/>
            <person name="Hua S.X."/>
        </authorList>
    </citation>
    <scope>NUCLEOTIDE SEQUENCE [LARGE SCALE GENOMIC DNA]</scope>
    <source>
        <strain evidence="1 2">ATCC 200175</strain>
    </source>
</reference>